<sequence>MPPQGAPDAELEVVEEEEDPEEVEPWVPSDPGSEPWTPSDPEPELEPEPDQSAALEPPLTSEPEQQPPPPPQKAAETLPSERRGEEAARHWPGWPGASVFRLVVPAEKVGRLIGRRGETIKRL</sequence>
<name>A0AAV5E9E9_ELECO</name>
<protein>
    <recommendedName>
        <fullName evidence="3">K Homology domain-containing protein</fullName>
    </recommendedName>
</protein>
<comment type="caution">
    <text evidence="4">The sequence shown here is derived from an EMBL/GenBank/DDBJ whole genome shotgun (WGS) entry which is preliminary data.</text>
</comment>
<evidence type="ECO:0000313" key="5">
    <source>
        <dbReference type="Proteomes" id="UP001054889"/>
    </source>
</evidence>
<dbReference type="SUPFAM" id="SSF54814">
    <property type="entry name" value="Prokaryotic type KH domain (KH-domain type II)"/>
    <property type="match status" value="1"/>
</dbReference>
<feature type="domain" description="K Homology" evidence="3">
    <location>
        <begin position="100"/>
        <end position="123"/>
    </location>
</feature>
<feature type="compositionally biased region" description="Basic and acidic residues" evidence="2">
    <location>
        <begin position="79"/>
        <end position="89"/>
    </location>
</feature>
<organism evidence="4 5">
    <name type="scientific">Eleusine coracana subsp. coracana</name>
    <dbReference type="NCBI Taxonomy" id="191504"/>
    <lineage>
        <taxon>Eukaryota</taxon>
        <taxon>Viridiplantae</taxon>
        <taxon>Streptophyta</taxon>
        <taxon>Embryophyta</taxon>
        <taxon>Tracheophyta</taxon>
        <taxon>Spermatophyta</taxon>
        <taxon>Magnoliopsida</taxon>
        <taxon>Liliopsida</taxon>
        <taxon>Poales</taxon>
        <taxon>Poaceae</taxon>
        <taxon>PACMAD clade</taxon>
        <taxon>Chloridoideae</taxon>
        <taxon>Cynodonteae</taxon>
        <taxon>Eleusininae</taxon>
        <taxon>Eleusine</taxon>
    </lineage>
</organism>
<dbReference type="InterPro" id="IPR009019">
    <property type="entry name" value="KH_sf_prok-type"/>
</dbReference>
<dbReference type="Proteomes" id="UP001054889">
    <property type="component" value="Unassembled WGS sequence"/>
</dbReference>
<evidence type="ECO:0000313" key="4">
    <source>
        <dbReference type="EMBL" id="GJN18880.1"/>
    </source>
</evidence>
<dbReference type="Pfam" id="PF00013">
    <property type="entry name" value="KH_1"/>
    <property type="match status" value="1"/>
</dbReference>
<reference evidence="4" key="1">
    <citation type="journal article" date="2018" name="DNA Res.">
        <title>Multiple hybrid de novo genome assembly of finger millet, an orphan allotetraploid crop.</title>
        <authorList>
            <person name="Hatakeyama M."/>
            <person name="Aluri S."/>
            <person name="Balachadran M.T."/>
            <person name="Sivarajan S.R."/>
            <person name="Patrignani A."/>
            <person name="Gruter S."/>
            <person name="Poveda L."/>
            <person name="Shimizu-Inatsugi R."/>
            <person name="Baeten J."/>
            <person name="Francoijs K.J."/>
            <person name="Nataraja K.N."/>
            <person name="Reddy Y.A.N."/>
            <person name="Phadnis S."/>
            <person name="Ravikumar R.L."/>
            <person name="Schlapbach R."/>
            <person name="Sreeman S.M."/>
            <person name="Shimizu K.K."/>
        </authorList>
    </citation>
    <scope>NUCLEOTIDE SEQUENCE</scope>
</reference>
<proteinExistence type="predicted"/>
<keyword evidence="5" id="KW-1185">Reference proteome</keyword>
<evidence type="ECO:0000256" key="1">
    <source>
        <dbReference type="PROSITE-ProRule" id="PRU00117"/>
    </source>
</evidence>
<gene>
    <name evidence="4" type="primary">gb06090</name>
    <name evidence="4" type="ORF">PR202_gb06090</name>
</gene>
<dbReference type="InterPro" id="IPR004088">
    <property type="entry name" value="KH_dom_type_1"/>
</dbReference>
<evidence type="ECO:0000259" key="3">
    <source>
        <dbReference type="Pfam" id="PF00013"/>
    </source>
</evidence>
<keyword evidence="1" id="KW-0694">RNA-binding</keyword>
<dbReference type="PROSITE" id="PS50084">
    <property type="entry name" value="KH_TYPE_1"/>
    <property type="match status" value="1"/>
</dbReference>
<feature type="compositionally biased region" description="Acidic residues" evidence="2">
    <location>
        <begin position="9"/>
        <end position="24"/>
    </location>
</feature>
<feature type="compositionally biased region" description="Low complexity" evidence="2">
    <location>
        <begin position="55"/>
        <end position="64"/>
    </location>
</feature>
<evidence type="ECO:0000256" key="2">
    <source>
        <dbReference type="SAM" id="MobiDB-lite"/>
    </source>
</evidence>
<feature type="region of interest" description="Disordered" evidence="2">
    <location>
        <begin position="1"/>
        <end position="97"/>
    </location>
</feature>
<dbReference type="GO" id="GO:0003723">
    <property type="term" value="F:RNA binding"/>
    <property type="evidence" value="ECO:0007669"/>
    <property type="project" value="UniProtKB-UniRule"/>
</dbReference>
<accession>A0AAV5E9E9</accession>
<dbReference type="EMBL" id="BQKI01000074">
    <property type="protein sequence ID" value="GJN18880.1"/>
    <property type="molecule type" value="Genomic_DNA"/>
</dbReference>
<reference evidence="4" key="2">
    <citation type="submission" date="2021-12" db="EMBL/GenBank/DDBJ databases">
        <title>Resequencing data analysis of finger millet.</title>
        <authorList>
            <person name="Hatakeyama M."/>
            <person name="Aluri S."/>
            <person name="Balachadran M.T."/>
            <person name="Sivarajan S.R."/>
            <person name="Poveda L."/>
            <person name="Shimizu-Inatsugi R."/>
            <person name="Schlapbach R."/>
            <person name="Sreeman S.M."/>
            <person name="Shimizu K.K."/>
        </authorList>
    </citation>
    <scope>NUCLEOTIDE SEQUENCE</scope>
</reference>
<dbReference type="AlphaFoldDB" id="A0AAV5E9E9"/>
<dbReference type="Gene3D" id="3.30.310.210">
    <property type="match status" value="1"/>
</dbReference>